<dbReference type="InterPro" id="IPR001119">
    <property type="entry name" value="SLH_dom"/>
</dbReference>
<dbReference type="Pfam" id="PF00395">
    <property type="entry name" value="SLH"/>
    <property type="match status" value="3"/>
</dbReference>
<accession>A0A9X2MTD5</accession>
<reference evidence="5" key="1">
    <citation type="submission" date="2022-08" db="EMBL/GenBank/DDBJ databases">
        <title>The genomic sequence of strain Paenibacillus sp. SCIV0701.</title>
        <authorList>
            <person name="Zhao H."/>
        </authorList>
    </citation>
    <scope>NUCLEOTIDE SEQUENCE</scope>
    <source>
        <strain evidence="5">SCIV0701</strain>
    </source>
</reference>
<keyword evidence="1" id="KW-0677">Repeat</keyword>
<dbReference type="InterPro" id="IPR011042">
    <property type="entry name" value="6-blade_b-propeller_TolB-like"/>
</dbReference>
<proteinExistence type="predicted"/>
<evidence type="ECO:0000259" key="4">
    <source>
        <dbReference type="PROSITE" id="PS51272"/>
    </source>
</evidence>
<gene>
    <name evidence="5" type="ORF">NQZ67_22390</name>
</gene>
<comment type="caution">
    <text evidence="5">The sequence shown here is derived from an EMBL/GenBank/DDBJ whole genome shotgun (WGS) entry which is preliminary data.</text>
</comment>
<feature type="repeat" description="NHL" evidence="2">
    <location>
        <begin position="237"/>
        <end position="276"/>
    </location>
</feature>
<evidence type="ECO:0000256" key="1">
    <source>
        <dbReference type="ARBA" id="ARBA00022737"/>
    </source>
</evidence>
<dbReference type="PROSITE" id="PS51272">
    <property type="entry name" value="SLH"/>
    <property type="match status" value="3"/>
</dbReference>
<dbReference type="PROSITE" id="PS51125">
    <property type="entry name" value="NHL"/>
    <property type="match status" value="6"/>
</dbReference>
<dbReference type="RefSeq" id="WP_257450275.1">
    <property type="nucleotide sequence ID" value="NZ_JANIPJ010000018.1"/>
</dbReference>
<feature type="repeat" description="NHL" evidence="2">
    <location>
        <begin position="284"/>
        <end position="323"/>
    </location>
</feature>
<dbReference type="Pfam" id="PF01436">
    <property type="entry name" value="NHL"/>
    <property type="match status" value="2"/>
</dbReference>
<keyword evidence="3" id="KW-0732">Signal</keyword>
<feature type="domain" description="SLH" evidence="4">
    <location>
        <begin position="840"/>
        <end position="900"/>
    </location>
</feature>
<organism evidence="5 6">
    <name type="scientific">Paenibacillus soyae</name>
    <dbReference type="NCBI Taxonomy" id="2969249"/>
    <lineage>
        <taxon>Bacteria</taxon>
        <taxon>Bacillati</taxon>
        <taxon>Bacillota</taxon>
        <taxon>Bacilli</taxon>
        <taxon>Bacillales</taxon>
        <taxon>Paenibacillaceae</taxon>
        <taxon>Paenibacillus</taxon>
    </lineage>
</organism>
<evidence type="ECO:0000313" key="6">
    <source>
        <dbReference type="Proteomes" id="UP001141950"/>
    </source>
</evidence>
<dbReference type="Proteomes" id="UP001141950">
    <property type="component" value="Unassembled WGS sequence"/>
</dbReference>
<dbReference type="InterPro" id="IPR050952">
    <property type="entry name" value="TRIM-NHL_E3_ligases"/>
</dbReference>
<dbReference type="SUPFAM" id="SSF63829">
    <property type="entry name" value="Calcium-dependent phosphotriesterase"/>
    <property type="match status" value="1"/>
</dbReference>
<feature type="domain" description="SLH" evidence="4">
    <location>
        <begin position="902"/>
        <end position="959"/>
    </location>
</feature>
<dbReference type="PANTHER" id="PTHR24104">
    <property type="entry name" value="E3 UBIQUITIN-PROTEIN LIGASE NHLRC1-RELATED"/>
    <property type="match status" value="1"/>
</dbReference>
<feature type="signal peptide" evidence="3">
    <location>
        <begin position="1"/>
        <end position="23"/>
    </location>
</feature>
<evidence type="ECO:0000313" key="5">
    <source>
        <dbReference type="EMBL" id="MCR2806636.1"/>
    </source>
</evidence>
<dbReference type="PANTHER" id="PTHR24104:SF25">
    <property type="entry name" value="PROTEIN LIN-41"/>
    <property type="match status" value="1"/>
</dbReference>
<name>A0A9X2MTD5_9BACL</name>
<feature type="chain" id="PRO_5040922978" evidence="3">
    <location>
        <begin position="24"/>
        <end position="959"/>
    </location>
</feature>
<protein>
    <submittedName>
        <fullName evidence="5">S-layer homology domain-containing protein</fullName>
    </submittedName>
</protein>
<dbReference type="InterPro" id="IPR001258">
    <property type="entry name" value="NHL_repeat"/>
</dbReference>
<dbReference type="Gene3D" id="2.120.10.30">
    <property type="entry name" value="TolB, C-terminal domain"/>
    <property type="match status" value="4"/>
</dbReference>
<dbReference type="Pfam" id="PF17170">
    <property type="entry name" value="DUF5128"/>
    <property type="match status" value="1"/>
</dbReference>
<feature type="repeat" description="NHL" evidence="2">
    <location>
        <begin position="47"/>
        <end position="86"/>
    </location>
</feature>
<feature type="repeat" description="NHL" evidence="2">
    <location>
        <begin position="377"/>
        <end position="416"/>
    </location>
</feature>
<evidence type="ECO:0000256" key="3">
    <source>
        <dbReference type="SAM" id="SignalP"/>
    </source>
</evidence>
<dbReference type="EMBL" id="JANIPJ010000018">
    <property type="protein sequence ID" value="MCR2806636.1"/>
    <property type="molecule type" value="Genomic_DNA"/>
</dbReference>
<keyword evidence="6" id="KW-1185">Reference proteome</keyword>
<feature type="domain" description="SLH" evidence="4">
    <location>
        <begin position="776"/>
        <end position="839"/>
    </location>
</feature>
<dbReference type="SUPFAM" id="SSF101898">
    <property type="entry name" value="NHL repeat"/>
    <property type="match status" value="1"/>
</dbReference>
<dbReference type="GO" id="GO:0008270">
    <property type="term" value="F:zinc ion binding"/>
    <property type="evidence" value="ECO:0007669"/>
    <property type="project" value="UniProtKB-KW"/>
</dbReference>
<sequence>MSKRHHKRLAWLLSAALLIGALATPLATNTAEAYRVKGVREVAMPGGFQLSTEGLFDLPSDIAIDADGNRYVVDQNNNRIQKFKADGSFERMWGTQGSGNGQFNSPEEIEVDADGNVYVLDKYNYRVQRFDADGKYWGHWGSYGDGDAQFKDPTALALDAEGNVYIGDTSNFKIRKFSNSGALLAVWNGDSSGPGNISFPEAIDVDADGNVYVADYIEQYIIKLDQTGQVTGTWGTGSNGNADGQLYNPKGLAVDGNGDVYVADTYNHRIQKFAADGTFLAKWGSEGNETGQFRFPMGMTLDDEGHLLVADGQNARIQQFSADEEEEQASAFGSYGSINPRWGPGTVDADGNLYVLEYGSQSVMKFDSTGVHADSWGGAGSDPGRFFYPSDLETDAEGNVYVSDSGNYRIQKFDGSGEFVEEWRSEGDEEGQFNGVGEMGRDRSGNLYVLDEENHRMQKFDPEGELLLQWPLKTIDLGGEEGEEDGELGPRFFAMPLDIAVDGNGNVYLMFEFNGQVVKYDTNGNEVGEWSAALAGEEWIWDFDYSYQIEADASGSVYVMDPIRGSIKQFSSDGRHMATWGENEEHIAQPVGFSLAPDGRFYVWEAEDPFDSELVQIRVYERYEQTYPDYVPAPAPAPVDPTKGHLTLAAGQAGEVSLDNEAFVSVPAGAADRAITITIEKASDAEQLIADRDLLSGAVFELLKDMTDHFKTPVTVSFVFDPEKLGEGQRAGIFYYDEQAREWIELSGFTVKDNRISAPVDHFTKFAVLAIDDVEPPAIDFEDTDGHWAQEIIKQAVGRGVVKGYEDGTFRPDQTVTRAEFTKMLANALELPEAEGQASFADDAEIGEWAKGAVASAAGAGFIQGYKDGTFRPNAPISRAAMAKMIAAALEMPEPAGSATGFADDADIPSWAKGAAGALREAGIMEGKGADAFAPSASATRAEAAKLIVLMLEKLELSQ</sequence>
<feature type="repeat" description="NHL" evidence="2">
    <location>
        <begin position="97"/>
        <end position="133"/>
    </location>
</feature>
<dbReference type="AlphaFoldDB" id="A0A9X2MTD5"/>
<feature type="repeat" description="NHL" evidence="2">
    <location>
        <begin position="141"/>
        <end position="180"/>
    </location>
</feature>
<evidence type="ECO:0000256" key="2">
    <source>
        <dbReference type="PROSITE-ProRule" id="PRU00504"/>
    </source>
</evidence>